<evidence type="ECO:0000256" key="3">
    <source>
        <dbReference type="ARBA" id="ARBA00022729"/>
    </source>
</evidence>
<keyword evidence="9" id="KW-1185">Reference proteome</keyword>
<dbReference type="AlphaFoldDB" id="A0A561PPE9"/>
<evidence type="ECO:0000259" key="7">
    <source>
        <dbReference type="Pfam" id="PF14322"/>
    </source>
</evidence>
<name>A0A561PPE9_9BACT</name>
<evidence type="ECO:0000313" key="8">
    <source>
        <dbReference type="EMBL" id="TWF39986.1"/>
    </source>
</evidence>
<dbReference type="InterPro" id="IPR033985">
    <property type="entry name" value="SusD-like_N"/>
</dbReference>
<keyword evidence="3" id="KW-0732">Signal</keyword>
<dbReference type="SUPFAM" id="SSF48452">
    <property type="entry name" value="TPR-like"/>
    <property type="match status" value="1"/>
</dbReference>
<proteinExistence type="inferred from homology"/>
<comment type="caution">
    <text evidence="8">The sequence shown here is derived from an EMBL/GenBank/DDBJ whole genome shotgun (WGS) entry which is preliminary data.</text>
</comment>
<evidence type="ECO:0000256" key="4">
    <source>
        <dbReference type="ARBA" id="ARBA00023136"/>
    </source>
</evidence>
<dbReference type="GO" id="GO:0009279">
    <property type="term" value="C:cell outer membrane"/>
    <property type="evidence" value="ECO:0007669"/>
    <property type="project" value="UniProtKB-SubCell"/>
</dbReference>
<dbReference type="Proteomes" id="UP000320811">
    <property type="component" value="Unassembled WGS sequence"/>
</dbReference>
<comment type="subcellular location">
    <subcellularLocation>
        <location evidence="1">Cell outer membrane</location>
    </subcellularLocation>
</comment>
<accession>A0A561PPE9</accession>
<evidence type="ECO:0000256" key="5">
    <source>
        <dbReference type="ARBA" id="ARBA00023237"/>
    </source>
</evidence>
<dbReference type="Pfam" id="PF14322">
    <property type="entry name" value="SusD-like_3"/>
    <property type="match status" value="1"/>
</dbReference>
<keyword evidence="5" id="KW-0998">Cell outer membrane</keyword>
<dbReference type="EMBL" id="VIWO01000005">
    <property type="protein sequence ID" value="TWF39986.1"/>
    <property type="molecule type" value="Genomic_DNA"/>
</dbReference>
<feature type="domain" description="SusD-like N-terminal" evidence="7">
    <location>
        <begin position="144"/>
        <end position="261"/>
    </location>
</feature>
<organism evidence="8 9">
    <name type="scientific">Chitinophaga polysaccharea</name>
    <dbReference type="NCBI Taxonomy" id="1293035"/>
    <lineage>
        <taxon>Bacteria</taxon>
        <taxon>Pseudomonadati</taxon>
        <taxon>Bacteroidota</taxon>
        <taxon>Chitinophagia</taxon>
        <taxon>Chitinophagales</taxon>
        <taxon>Chitinophagaceae</taxon>
        <taxon>Chitinophaga</taxon>
    </lineage>
</organism>
<keyword evidence="4" id="KW-0472">Membrane</keyword>
<feature type="domain" description="RagB/SusD" evidence="6">
    <location>
        <begin position="328"/>
        <end position="623"/>
    </location>
</feature>
<dbReference type="OrthoDB" id="5694214at2"/>
<dbReference type="InterPro" id="IPR012944">
    <property type="entry name" value="SusD_RagB_dom"/>
</dbReference>
<dbReference type="Pfam" id="PF07980">
    <property type="entry name" value="SusD_RagB"/>
    <property type="match status" value="1"/>
</dbReference>
<evidence type="ECO:0000256" key="2">
    <source>
        <dbReference type="ARBA" id="ARBA00006275"/>
    </source>
</evidence>
<evidence type="ECO:0000256" key="1">
    <source>
        <dbReference type="ARBA" id="ARBA00004442"/>
    </source>
</evidence>
<evidence type="ECO:0000259" key="6">
    <source>
        <dbReference type="Pfam" id="PF07980"/>
    </source>
</evidence>
<sequence length="631" mass="71249">MLKSATMKSNILKYILLAILVLASFASCRKILERDPLNALTNEQVWGSERAATAYLDTVYYDLMPCWPYGMGNPGGCSRVYNNWFWDGWVKNWQFVNFGNGNGTDEAISPHRYSDKVLLGTATYDWLENYDNAAAGVRLNWAVNTFGDIRTCNNVLANIDKATFAQESKNQIKGQALFWRAWAYYKLVKDVGGVPLILTPQAAVSDLSQVQMPRNKTSECVKQILKDLDDAIAALPDSWKGADVGRIDKGIAMAFKGRVLLFFASPLFNGLNGIATWQMAYDANLAAKNFLAGVGKGLYPVYGEIWNTEMNKEQVMVRRFTFPDAFYAAPGNAPLRYSADDWDNDAPSLELVNAFPMKNGSRFVPSDANYPTFFQNRDDRFYATIYYNGAPVQFTPKMVNKNEYYWTYLTNPTFTPAGGVTGTLNSIVTDGNWIGQGMGELNCFFLKLKGVDRHAPNVEQSDVDWPEIRYAEVLMNYGEAANELGKTSEALQVLYDIRQRAGISQGTGNYGITAASTDDIRKAYQDERFVEFAFEGKRWDDLRRWKRFDLLRGKQRHGLAVTLKPGETDPAPMADINKVYNKFNYTVITTDKDNLAIPDKMYIYGLPYSFLSRNPKLQQNMMWGGTFDPFQ</sequence>
<reference evidence="8 9" key="1">
    <citation type="submission" date="2019-06" db="EMBL/GenBank/DDBJ databases">
        <title>Sorghum-associated microbial communities from plants grown in Nebraska, USA.</title>
        <authorList>
            <person name="Schachtman D."/>
        </authorList>
    </citation>
    <scope>NUCLEOTIDE SEQUENCE [LARGE SCALE GENOMIC DNA]</scope>
    <source>
        <strain evidence="8 9">1209</strain>
    </source>
</reference>
<dbReference type="PROSITE" id="PS51257">
    <property type="entry name" value="PROKAR_LIPOPROTEIN"/>
    <property type="match status" value="1"/>
</dbReference>
<gene>
    <name evidence="8" type="ORF">FHW36_105427</name>
</gene>
<dbReference type="Gene3D" id="1.25.40.390">
    <property type="match status" value="1"/>
</dbReference>
<evidence type="ECO:0000313" key="9">
    <source>
        <dbReference type="Proteomes" id="UP000320811"/>
    </source>
</evidence>
<comment type="similarity">
    <text evidence="2">Belongs to the SusD family.</text>
</comment>
<protein>
    <submittedName>
        <fullName evidence="8">Putative outer membrane starch-binding protein</fullName>
    </submittedName>
</protein>
<dbReference type="InterPro" id="IPR011990">
    <property type="entry name" value="TPR-like_helical_dom_sf"/>
</dbReference>